<dbReference type="AlphaFoldDB" id="A0A9W4HB57"/>
<dbReference type="OrthoDB" id="6354873at2759"/>
<gene>
    <name evidence="7" type="ORF">POLS_LOCUS559</name>
</gene>
<dbReference type="InterPro" id="IPR006694">
    <property type="entry name" value="Fatty_acid_hydroxylase"/>
</dbReference>
<comment type="caution">
    <text evidence="7">The sequence shown here is derived from an EMBL/GenBank/DDBJ whole genome shotgun (WGS) entry which is preliminary data.</text>
</comment>
<dbReference type="EMBL" id="CAJVOS010000007">
    <property type="protein sequence ID" value="CAG7954309.1"/>
    <property type="molecule type" value="Genomic_DNA"/>
</dbReference>
<evidence type="ECO:0000259" key="6">
    <source>
        <dbReference type="Pfam" id="PF04116"/>
    </source>
</evidence>
<sequence>MDIFLDILDTFVLDRCYAYLSPDPASQYTNLTSPDLNRHVKVYYPLEPSKWAEASLWKREDLLRQALSLYLITWLFAMLMYLLGSLVLYHTLFDKRLLQHPRFLANQIKLEIYQGISAIPTITLLTVPFFLAEIRGWSKLYDFTSQSPFWGYTLLQYPLFICFTDSGIYWIHRGLHHPLVYRWLHKPHHKWAVPTPFASYAFHPLDGWSQSLPYHVFPLIFPLQKVAYLGLFVFVTMWTVLIHDAEYLPTSEIINGASCHTMHHLYFNYNYGQFTTAWDRLGGTYRKPKGDAFMEAEAKSDGKIERKRD</sequence>
<evidence type="ECO:0000256" key="1">
    <source>
        <dbReference type="ARBA" id="ARBA00004370"/>
    </source>
</evidence>
<protein>
    <recommendedName>
        <fullName evidence="6">Fatty acid hydroxylase domain-containing protein</fullName>
    </recommendedName>
</protein>
<dbReference type="GO" id="GO:0005506">
    <property type="term" value="F:iron ion binding"/>
    <property type="evidence" value="ECO:0007669"/>
    <property type="project" value="InterPro"/>
</dbReference>
<feature type="transmembrane region" description="Helical" evidence="5">
    <location>
        <begin position="152"/>
        <end position="171"/>
    </location>
</feature>
<organism evidence="7 8">
    <name type="scientific">Penicillium olsonii</name>
    <dbReference type="NCBI Taxonomy" id="99116"/>
    <lineage>
        <taxon>Eukaryota</taxon>
        <taxon>Fungi</taxon>
        <taxon>Dikarya</taxon>
        <taxon>Ascomycota</taxon>
        <taxon>Pezizomycotina</taxon>
        <taxon>Eurotiomycetes</taxon>
        <taxon>Eurotiomycetidae</taxon>
        <taxon>Eurotiales</taxon>
        <taxon>Aspergillaceae</taxon>
        <taxon>Penicillium</taxon>
    </lineage>
</organism>
<dbReference type="PANTHER" id="PTHR11863">
    <property type="entry name" value="STEROL DESATURASE"/>
    <property type="match status" value="1"/>
</dbReference>
<dbReference type="InterPro" id="IPR050307">
    <property type="entry name" value="Sterol_Desaturase_Related"/>
</dbReference>
<evidence type="ECO:0000256" key="4">
    <source>
        <dbReference type="ARBA" id="ARBA00023136"/>
    </source>
</evidence>
<dbReference type="Proteomes" id="UP001153618">
    <property type="component" value="Unassembled WGS sequence"/>
</dbReference>
<dbReference type="GO" id="GO:0008610">
    <property type="term" value="P:lipid biosynthetic process"/>
    <property type="evidence" value="ECO:0007669"/>
    <property type="project" value="InterPro"/>
</dbReference>
<reference evidence="7" key="1">
    <citation type="submission" date="2021-07" db="EMBL/GenBank/DDBJ databases">
        <authorList>
            <person name="Branca A.L. A."/>
        </authorList>
    </citation>
    <scope>NUCLEOTIDE SEQUENCE</scope>
</reference>
<dbReference type="GO" id="GO:0016020">
    <property type="term" value="C:membrane"/>
    <property type="evidence" value="ECO:0007669"/>
    <property type="project" value="UniProtKB-SubCell"/>
</dbReference>
<comment type="subcellular location">
    <subcellularLocation>
        <location evidence="1">Membrane</location>
    </subcellularLocation>
</comment>
<feature type="transmembrane region" description="Helical" evidence="5">
    <location>
        <begin position="67"/>
        <end position="92"/>
    </location>
</feature>
<keyword evidence="4 5" id="KW-0472">Membrane</keyword>
<feature type="transmembrane region" description="Helical" evidence="5">
    <location>
        <begin position="226"/>
        <end position="243"/>
    </location>
</feature>
<evidence type="ECO:0000313" key="8">
    <source>
        <dbReference type="Proteomes" id="UP001153618"/>
    </source>
</evidence>
<dbReference type="Pfam" id="PF04116">
    <property type="entry name" value="FA_hydroxylase"/>
    <property type="match status" value="1"/>
</dbReference>
<keyword evidence="2 5" id="KW-0812">Transmembrane</keyword>
<keyword evidence="8" id="KW-1185">Reference proteome</keyword>
<feature type="transmembrane region" description="Helical" evidence="5">
    <location>
        <begin position="112"/>
        <end position="131"/>
    </location>
</feature>
<feature type="domain" description="Fatty acid hydroxylase" evidence="6">
    <location>
        <begin position="159"/>
        <end position="284"/>
    </location>
</feature>
<keyword evidence="3 5" id="KW-1133">Transmembrane helix</keyword>
<proteinExistence type="predicted"/>
<evidence type="ECO:0000256" key="3">
    <source>
        <dbReference type="ARBA" id="ARBA00022989"/>
    </source>
</evidence>
<dbReference type="GO" id="GO:0016491">
    <property type="term" value="F:oxidoreductase activity"/>
    <property type="evidence" value="ECO:0007669"/>
    <property type="project" value="InterPro"/>
</dbReference>
<evidence type="ECO:0000256" key="2">
    <source>
        <dbReference type="ARBA" id="ARBA00022692"/>
    </source>
</evidence>
<name>A0A9W4HB57_PENOL</name>
<evidence type="ECO:0000256" key="5">
    <source>
        <dbReference type="SAM" id="Phobius"/>
    </source>
</evidence>
<evidence type="ECO:0000313" key="7">
    <source>
        <dbReference type="EMBL" id="CAG7954309.1"/>
    </source>
</evidence>
<accession>A0A9W4HB57</accession>